<evidence type="ECO:0000313" key="3">
    <source>
        <dbReference type="Proteomes" id="UP001333710"/>
    </source>
</evidence>
<feature type="transmembrane region" description="Helical" evidence="1">
    <location>
        <begin position="20"/>
        <end position="41"/>
    </location>
</feature>
<keyword evidence="1" id="KW-0472">Membrane</keyword>
<proteinExistence type="predicted"/>
<keyword evidence="1" id="KW-0812">Transmembrane</keyword>
<gene>
    <name evidence="2" type="ORF">MACH26_10430</name>
</gene>
<keyword evidence="3" id="KW-1185">Reference proteome</keyword>
<evidence type="ECO:0000313" key="2">
    <source>
        <dbReference type="EMBL" id="BDX05522.1"/>
    </source>
</evidence>
<keyword evidence="1" id="KW-1133">Transmembrane helix</keyword>
<protein>
    <submittedName>
        <fullName evidence="2">Uncharacterized protein</fullName>
    </submittedName>
</protein>
<evidence type="ECO:0000256" key="1">
    <source>
        <dbReference type="SAM" id="Phobius"/>
    </source>
</evidence>
<accession>A0AA48KQX7</accession>
<dbReference type="RefSeq" id="WP_338291499.1">
    <property type="nucleotide sequence ID" value="NZ_AP027272.1"/>
</dbReference>
<feature type="transmembrane region" description="Helical" evidence="1">
    <location>
        <begin position="53"/>
        <end position="69"/>
    </location>
</feature>
<reference evidence="2" key="1">
    <citation type="submission" date="2023-01" db="EMBL/GenBank/DDBJ databases">
        <title>Complete genome sequence of Planctobacterium marinum strain Dej080120_11.</title>
        <authorList>
            <person name="Ueki S."/>
            <person name="Maruyama F."/>
        </authorList>
    </citation>
    <scope>NUCLEOTIDE SEQUENCE</scope>
    <source>
        <strain evidence="2">Dej080120_11</strain>
    </source>
</reference>
<sequence>MNLTHTNSEPRFETGAKHYLAPMLTLLFSGNWLFLSVMQSLYPAMVASQSTTLLLWAGLISAFVSALSFNNKQGE</sequence>
<dbReference type="EMBL" id="AP027272">
    <property type="protein sequence ID" value="BDX05522.1"/>
    <property type="molecule type" value="Genomic_DNA"/>
</dbReference>
<dbReference type="AlphaFoldDB" id="A0AA48KQX7"/>
<dbReference type="KEGG" id="pmaw:MACH26_10430"/>
<dbReference type="Proteomes" id="UP001333710">
    <property type="component" value="Chromosome"/>
</dbReference>
<name>A0AA48KQX7_9ALTE</name>
<organism evidence="2 3">
    <name type="scientific">Planctobacterium marinum</name>
    <dbReference type="NCBI Taxonomy" id="1631968"/>
    <lineage>
        <taxon>Bacteria</taxon>
        <taxon>Pseudomonadati</taxon>
        <taxon>Pseudomonadota</taxon>
        <taxon>Gammaproteobacteria</taxon>
        <taxon>Alteromonadales</taxon>
        <taxon>Alteromonadaceae</taxon>
        <taxon>Planctobacterium</taxon>
    </lineage>
</organism>